<dbReference type="AlphaFoldDB" id="V2WKP3"/>
<dbReference type="Gene3D" id="3.30.70.270">
    <property type="match status" value="2"/>
</dbReference>
<dbReference type="InterPro" id="IPR050951">
    <property type="entry name" value="Retrovirus_Pol_polyprotein"/>
</dbReference>
<dbReference type="InterPro" id="IPR012337">
    <property type="entry name" value="RNaseH-like_sf"/>
</dbReference>
<dbReference type="PANTHER" id="PTHR37984">
    <property type="entry name" value="PROTEIN CBG26694"/>
    <property type="match status" value="1"/>
</dbReference>
<accession>V2WKP3</accession>
<dbReference type="OrthoDB" id="3268967at2759"/>
<keyword evidence="2" id="KW-0548">Nucleotidyltransferase</keyword>
<proteinExistence type="predicted"/>
<evidence type="ECO:0000256" key="4">
    <source>
        <dbReference type="ARBA" id="ARBA00022759"/>
    </source>
</evidence>
<dbReference type="GO" id="GO:0004519">
    <property type="term" value="F:endonuclease activity"/>
    <property type="evidence" value="ECO:0007669"/>
    <property type="project" value="UniProtKB-KW"/>
</dbReference>
<dbReference type="PANTHER" id="PTHR37984:SF5">
    <property type="entry name" value="PROTEIN NYNRIN-LIKE"/>
    <property type="match status" value="1"/>
</dbReference>
<keyword evidence="6 8" id="KW-0695">RNA-directed DNA polymerase</keyword>
<reference evidence="8 9" key="1">
    <citation type="journal article" date="2014" name="BMC Genomics">
        <title>Genome and secretome analysis of the hemibiotrophic fungal pathogen, Moniliophthora roreri, which causes frosty pod rot disease of cacao: mechanisms of the biotrophic and necrotrophic phases.</title>
        <authorList>
            <person name="Meinhardt L.W."/>
            <person name="Costa G.G.L."/>
            <person name="Thomazella D.P.T."/>
            <person name="Teixeira P.J.P.L."/>
            <person name="Carazzolle M.F."/>
            <person name="Schuster S.C."/>
            <person name="Carlson J.E."/>
            <person name="Guiltinan M.J."/>
            <person name="Mieczkowski P."/>
            <person name="Farmer A."/>
            <person name="Ramaraj T."/>
            <person name="Crozier J."/>
            <person name="Davis R.E."/>
            <person name="Shao J."/>
            <person name="Melnick R.L."/>
            <person name="Pereira G.A.G."/>
            <person name="Bailey B.A."/>
        </authorList>
    </citation>
    <scope>NUCLEOTIDE SEQUENCE [LARGE SCALE GENOMIC DNA]</scope>
    <source>
        <strain evidence="8 9">MCA 2997</strain>
    </source>
</reference>
<evidence type="ECO:0000256" key="6">
    <source>
        <dbReference type="ARBA" id="ARBA00022918"/>
    </source>
</evidence>
<dbReference type="InterPro" id="IPR041373">
    <property type="entry name" value="RT_RNaseH"/>
</dbReference>
<comment type="caution">
    <text evidence="8">The sequence shown here is derived from an EMBL/GenBank/DDBJ whole genome shotgun (WGS) entry which is preliminary data.</text>
</comment>
<evidence type="ECO:0000256" key="1">
    <source>
        <dbReference type="ARBA" id="ARBA00022679"/>
    </source>
</evidence>
<dbReference type="InterPro" id="IPR043502">
    <property type="entry name" value="DNA/RNA_pol_sf"/>
</dbReference>
<dbReference type="InterPro" id="IPR036397">
    <property type="entry name" value="RNaseH_sf"/>
</dbReference>
<protein>
    <submittedName>
        <fullName evidence="8">Reverse transcriptase-rnase h-integrase</fullName>
    </submittedName>
</protein>
<dbReference type="Pfam" id="PF17917">
    <property type="entry name" value="RT_RNaseH"/>
    <property type="match status" value="1"/>
</dbReference>
<dbReference type="GO" id="GO:0003676">
    <property type="term" value="F:nucleic acid binding"/>
    <property type="evidence" value="ECO:0007669"/>
    <property type="project" value="InterPro"/>
</dbReference>
<organism evidence="8 9">
    <name type="scientific">Moniliophthora roreri (strain MCA 2997)</name>
    <name type="common">Cocoa frosty pod rot fungus</name>
    <name type="synonym">Crinipellis roreri</name>
    <dbReference type="NCBI Taxonomy" id="1381753"/>
    <lineage>
        <taxon>Eukaryota</taxon>
        <taxon>Fungi</taxon>
        <taxon>Dikarya</taxon>
        <taxon>Basidiomycota</taxon>
        <taxon>Agaricomycotina</taxon>
        <taxon>Agaricomycetes</taxon>
        <taxon>Agaricomycetidae</taxon>
        <taxon>Agaricales</taxon>
        <taxon>Marasmiineae</taxon>
        <taxon>Marasmiaceae</taxon>
        <taxon>Moniliophthora</taxon>
    </lineage>
</organism>
<dbReference type="Proteomes" id="UP000017559">
    <property type="component" value="Unassembled WGS sequence"/>
</dbReference>
<dbReference type="HOGENOM" id="CLU_000384_33_2_1"/>
<evidence type="ECO:0000256" key="3">
    <source>
        <dbReference type="ARBA" id="ARBA00022722"/>
    </source>
</evidence>
<keyword evidence="4" id="KW-0255">Endonuclease</keyword>
<keyword evidence="9" id="KW-1185">Reference proteome</keyword>
<dbReference type="SUPFAM" id="SSF53098">
    <property type="entry name" value="Ribonuclease H-like"/>
    <property type="match status" value="1"/>
</dbReference>
<evidence type="ECO:0000256" key="2">
    <source>
        <dbReference type="ARBA" id="ARBA00022695"/>
    </source>
</evidence>
<gene>
    <name evidence="8" type="ORF">Moror_3482</name>
</gene>
<dbReference type="InterPro" id="IPR041588">
    <property type="entry name" value="Integrase_H2C2"/>
</dbReference>
<sequence length="647" mass="73775">MESWRTLVKSHLDASHICPSSSPYASPAFIVPKSDPSALPCWVNDYRKLNSKIETDKYPLPCIEDILADAGKGKIWSKLDMTDTFFHTKMSDDSIPLTAITTPLGLFEWTVMPQGLKNSPSVHQRRVSNALREYIGVFCHIYLDDIIIWSNSFEEHERHLHLILEALHGHRLYCNKKKSDFFIFKLHFLGHVISTHGIEPDESKVAHIKSWPTPQSPGDVQAFLGLTRYLTSFLHNLAEHTRILSLLTLLQDHEWPGWSQIYSDAFTSIKDLVMSAECLTVIDHDNPGDNKIWLTTDASDWRMGAVLFWGATWETARPVAFDSMQLKGAQLRYPVHEKELLAIVHALKKFRADLLGEQFTIYTDHRMLENFSTQKSLSHRQACWLEELSQFDMKICYIKGEDNTVADTLSRLPLDDLENVPDCDDIKICNWQAWLLCGTSAAVNCISIHADANLLKSIQDGYLTDEFCKKFYTGHRILPSVREENGLWFLGSRLLIPCCGNVQEDLFHLAHDVFNHSGPDKAYEVLRDSFYWPNMRCDLQHYYIPGCEACARNKSSMTKPSGPAHPCTSVALDFVGPLPEENGFNCLLSITCRLGLDIRLVPCRTNISAEEAVALFFDHWYCENGLPLEIIADCDKLWTSTFWKTLQ</sequence>
<dbReference type="InterPro" id="IPR043128">
    <property type="entry name" value="Rev_trsase/Diguanyl_cyclase"/>
</dbReference>
<dbReference type="Gene3D" id="3.30.420.10">
    <property type="entry name" value="Ribonuclease H-like superfamily/Ribonuclease H"/>
    <property type="match status" value="1"/>
</dbReference>
<keyword evidence="1" id="KW-0808">Transferase</keyword>
<dbReference type="KEGG" id="mrr:Moror_3482"/>
<keyword evidence="5" id="KW-0378">Hydrolase</keyword>
<keyword evidence="3" id="KW-0540">Nuclease</keyword>
<name>V2WKP3_MONRO</name>
<dbReference type="GO" id="GO:0016787">
    <property type="term" value="F:hydrolase activity"/>
    <property type="evidence" value="ECO:0007669"/>
    <property type="project" value="UniProtKB-KW"/>
</dbReference>
<dbReference type="Pfam" id="PF00078">
    <property type="entry name" value="RVT_1"/>
    <property type="match status" value="1"/>
</dbReference>
<evidence type="ECO:0000259" key="7">
    <source>
        <dbReference type="PROSITE" id="PS50878"/>
    </source>
</evidence>
<dbReference type="Gene3D" id="3.10.10.10">
    <property type="entry name" value="HIV Type 1 Reverse Transcriptase, subunit A, domain 1"/>
    <property type="match status" value="1"/>
</dbReference>
<dbReference type="EMBL" id="AWSO01002066">
    <property type="protein sequence ID" value="ESK82132.1"/>
    <property type="molecule type" value="Genomic_DNA"/>
</dbReference>
<dbReference type="GO" id="GO:0003964">
    <property type="term" value="F:RNA-directed DNA polymerase activity"/>
    <property type="evidence" value="ECO:0007669"/>
    <property type="project" value="UniProtKB-KW"/>
</dbReference>
<dbReference type="PROSITE" id="PS50878">
    <property type="entry name" value="RT_POL"/>
    <property type="match status" value="1"/>
</dbReference>
<dbReference type="InterPro" id="IPR000477">
    <property type="entry name" value="RT_dom"/>
</dbReference>
<evidence type="ECO:0000313" key="9">
    <source>
        <dbReference type="Proteomes" id="UP000017559"/>
    </source>
</evidence>
<evidence type="ECO:0000256" key="5">
    <source>
        <dbReference type="ARBA" id="ARBA00022801"/>
    </source>
</evidence>
<evidence type="ECO:0000313" key="8">
    <source>
        <dbReference type="EMBL" id="ESK82132.1"/>
    </source>
</evidence>
<dbReference type="CDD" id="cd09274">
    <property type="entry name" value="RNase_HI_RT_Ty3"/>
    <property type="match status" value="1"/>
</dbReference>
<dbReference type="Pfam" id="PF17921">
    <property type="entry name" value="Integrase_H2C2"/>
    <property type="match status" value="1"/>
</dbReference>
<dbReference type="CDD" id="cd01647">
    <property type="entry name" value="RT_LTR"/>
    <property type="match status" value="1"/>
</dbReference>
<feature type="domain" description="Reverse transcriptase" evidence="7">
    <location>
        <begin position="1"/>
        <end position="193"/>
    </location>
</feature>
<dbReference type="Gene3D" id="1.10.340.70">
    <property type="match status" value="1"/>
</dbReference>
<dbReference type="SUPFAM" id="SSF56672">
    <property type="entry name" value="DNA/RNA polymerases"/>
    <property type="match status" value="1"/>
</dbReference>